<evidence type="ECO:0000259" key="2">
    <source>
        <dbReference type="Pfam" id="PF04782"/>
    </source>
</evidence>
<feature type="compositionally biased region" description="Low complexity" evidence="1">
    <location>
        <begin position="228"/>
        <end position="238"/>
    </location>
</feature>
<feature type="domain" description="DUF630" evidence="3">
    <location>
        <begin position="1"/>
        <end position="59"/>
    </location>
</feature>
<dbReference type="PANTHER" id="PTHR21450:SF59">
    <property type="entry name" value="PROTEIN, PUTATIVE_ 48652-45869-RELATED"/>
    <property type="match status" value="1"/>
</dbReference>
<name>A0ABM0VWG1_CAMSA</name>
<dbReference type="InterPro" id="IPR006867">
    <property type="entry name" value="DUF632"/>
</dbReference>
<reference evidence="4" key="1">
    <citation type="journal article" date="2014" name="Nat. Commun.">
        <title>The emerging biofuel crop Camelina sativa retains a highly undifferentiated hexaploid genome structure.</title>
        <authorList>
            <person name="Kagale S."/>
            <person name="Koh C."/>
            <person name="Nixon J."/>
            <person name="Bollina V."/>
            <person name="Clarke W.E."/>
            <person name="Tuteja R."/>
            <person name="Spillane C."/>
            <person name="Robinson S.J."/>
            <person name="Links M.G."/>
            <person name="Clarke C."/>
            <person name="Higgins E.E."/>
            <person name="Huebert T."/>
            <person name="Sharpe A.G."/>
            <person name="Parkin I.A."/>
        </authorList>
    </citation>
    <scope>NUCLEOTIDE SEQUENCE [LARGE SCALE GENOMIC DNA]</scope>
    <source>
        <strain evidence="4">cv. DH55</strain>
    </source>
</reference>
<sequence length="808" mass="91504">MGCAQSKIENEEAVTRCKERKQLMKDAVTARNAFAAAHSAYAMALKNTGAALSDYSHGEFLVSNHHSSSASAAAIASTSSLPTAVSPPPPTSVAAVSNPPAPSSSSSAEPIPDTLPPPPPPPPLPLQRAATMPEMNGRSGGGPSGNGLNGIEEDGALDHDDDDDDDDDDDSEVEENRDRLIRKSKSRGGSSSTRTRNTIDDHQHHHLEEKAPPPPPAANSRPTPPPRLQQHQQQQQQPFYDYFFPNVETMPGTTLEDTPPQPQVAKPLPPQPRSPVTEEEEDDDDDDDDDDDEEEEEEEAVEAVDERKAPLVEERPRRVEEVSVVELEKVTNLRGMKKSKVMGMAGERRGMRMPGTANLGNVFNELDDSFLKASESAHEVSKMLEATRLHYHSNFADNRGHIDHSARVMRVITWNRSFRGIPNADDGKDDVDLEENETHATILDKLLAWEKKLYDEVKAGELMKIEYQKKVAHLNRVKKRGGHSDSLERAKAAVSHLHTRYIVDMQSMDSTVSEINRLRDEQLYLKLLHLVDAMGKMWEMMQKHHQRQAEISKVLRSLDVSQTVKETNDHHHERTIQLLAVVQEWHTQFCRMVDHQKEYIKALAGWIKLNLIPIESTLKEKVSSPPRVPNPAIQKLLHVWYDRLDKIPDEMARTAIINFAAVISTIMQQQEDEINLRNKCEETRKELGRKIRQFEDWYYKYMQKRGPEGMNPDGSEADNNHKDEVVVRQFNVEQIKKRLEEEEEAYHRQSQQVREKSLASLRTRLPELFQAMSEVAYSCSDMYRAVTYVTQRQSQSERHQKHTQGQGS</sequence>
<evidence type="ECO:0000313" key="4">
    <source>
        <dbReference type="Proteomes" id="UP000694864"/>
    </source>
</evidence>
<proteinExistence type="predicted"/>
<dbReference type="PANTHER" id="PTHR21450">
    <property type="entry name" value="PROTEIN ALTERED PHOSPHATE STARVATION RESPONSE 1"/>
    <property type="match status" value="1"/>
</dbReference>
<evidence type="ECO:0000256" key="1">
    <source>
        <dbReference type="SAM" id="MobiDB-lite"/>
    </source>
</evidence>
<dbReference type="Pfam" id="PF04783">
    <property type="entry name" value="DUF630"/>
    <property type="match status" value="1"/>
</dbReference>
<dbReference type="Pfam" id="PF04782">
    <property type="entry name" value="DUF632"/>
    <property type="match status" value="1"/>
</dbReference>
<feature type="compositionally biased region" description="Low complexity" evidence="1">
    <location>
        <begin position="187"/>
        <end position="196"/>
    </location>
</feature>
<feature type="compositionally biased region" description="Pro residues" evidence="1">
    <location>
        <begin position="259"/>
        <end position="273"/>
    </location>
</feature>
<feature type="compositionally biased region" description="Gly residues" evidence="1">
    <location>
        <begin position="138"/>
        <end position="148"/>
    </location>
</feature>
<feature type="compositionally biased region" description="Pro residues" evidence="1">
    <location>
        <begin position="113"/>
        <end position="125"/>
    </location>
</feature>
<evidence type="ECO:0000259" key="3">
    <source>
        <dbReference type="Pfam" id="PF04783"/>
    </source>
</evidence>
<gene>
    <name evidence="5" type="primary">LOC104742736</name>
</gene>
<dbReference type="InterPro" id="IPR006868">
    <property type="entry name" value="DUF630"/>
</dbReference>
<feature type="compositionally biased region" description="Acidic residues" evidence="1">
    <location>
        <begin position="151"/>
        <end position="173"/>
    </location>
</feature>
<keyword evidence="4" id="KW-1185">Reference proteome</keyword>
<feature type="domain" description="DUF632" evidence="2">
    <location>
        <begin position="361"/>
        <end position="664"/>
    </location>
</feature>
<evidence type="ECO:0000313" key="5">
    <source>
        <dbReference type="RefSeq" id="XP_010462070.1"/>
    </source>
</evidence>
<dbReference type="RefSeq" id="XP_010462070.1">
    <property type="nucleotide sequence ID" value="XM_010463768.2"/>
</dbReference>
<dbReference type="GeneID" id="104742736"/>
<feature type="region of interest" description="Disordered" evidence="1">
    <location>
        <begin position="77"/>
        <end position="312"/>
    </location>
</feature>
<dbReference type="Proteomes" id="UP000694864">
    <property type="component" value="Chromosome 14"/>
</dbReference>
<feature type="compositionally biased region" description="Acidic residues" evidence="1">
    <location>
        <begin position="277"/>
        <end position="303"/>
    </location>
</feature>
<accession>A0ABM0VWG1</accession>
<feature type="compositionally biased region" description="Basic and acidic residues" evidence="1">
    <location>
        <begin position="197"/>
        <end position="211"/>
    </location>
</feature>
<feature type="compositionally biased region" description="Pro residues" evidence="1">
    <location>
        <begin position="212"/>
        <end position="227"/>
    </location>
</feature>
<protein>
    <submittedName>
        <fullName evidence="5">Uncharacterized protein LOC104742736</fullName>
    </submittedName>
</protein>
<organism evidence="4 5">
    <name type="scientific">Camelina sativa</name>
    <name type="common">False flax</name>
    <name type="synonym">Myagrum sativum</name>
    <dbReference type="NCBI Taxonomy" id="90675"/>
    <lineage>
        <taxon>Eukaryota</taxon>
        <taxon>Viridiplantae</taxon>
        <taxon>Streptophyta</taxon>
        <taxon>Embryophyta</taxon>
        <taxon>Tracheophyta</taxon>
        <taxon>Spermatophyta</taxon>
        <taxon>Magnoliopsida</taxon>
        <taxon>eudicotyledons</taxon>
        <taxon>Gunneridae</taxon>
        <taxon>Pentapetalae</taxon>
        <taxon>rosids</taxon>
        <taxon>malvids</taxon>
        <taxon>Brassicales</taxon>
        <taxon>Brassicaceae</taxon>
        <taxon>Camelineae</taxon>
        <taxon>Camelina</taxon>
    </lineage>
</organism>
<dbReference type="SUPFAM" id="SSF81995">
    <property type="entry name" value="beta-sandwich domain of Sec23/24"/>
    <property type="match status" value="1"/>
</dbReference>
<reference evidence="5" key="2">
    <citation type="submission" date="2025-08" db="UniProtKB">
        <authorList>
            <consortium name="RefSeq"/>
        </authorList>
    </citation>
    <scope>IDENTIFICATION</scope>
    <source>
        <tissue evidence="5">Leaf</tissue>
    </source>
</reference>
<feature type="compositionally biased region" description="Low complexity" evidence="1">
    <location>
        <begin position="92"/>
        <end position="108"/>
    </location>
</feature>